<dbReference type="SUPFAM" id="SSF56784">
    <property type="entry name" value="HAD-like"/>
    <property type="match status" value="1"/>
</dbReference>
<dbReference type="PANTHER" id="PTHR43434">
    <property type="entry name" value="PHOSPHOGLYCOLATE PHOSPHATASE"/>
    <property type="match status" value="1"/>
</dbReference>
<comment type="pathway">
    <text evidence="2">Organic acid metabolism; glycolate biosynthesis; glycolate from 2-phosphoglycolate: step 1/1.</text>
</comment>
<dbReference type="AlphaFoldDB" id="A0A833H334"/>
<organism evidence="5 6">
    <name type="scientific">Leptonema illini</name>
    <dbReference type="NCBI Taxonomy" id="183"/>
    <lineage>
        <taxon>Bacteria</taxon>
        <taxon>Pseudomonadati</taxon>
        <taxon>Spirochaetota</taxon>
        <taxon>Spirochaetia</taxon>
        <taxon>Leptospirales</taxon>
        <taxon>Leptospiraceae</taxon>
        <taxon>Leptonema</taxon>
    </lineage>
</organism>
<dbReference type="PANTHER" id="PTHR43434:SF1">
    <property type="entry name" value="PHOSPHOGLYCOLATE PHOSPHATASE"/>
    <property type="match status" value="1"/>
</dbReference>
<dbReference type="Gene3D" id="3.40.50.1000">
    <property type="entry name" value="HAD superfamily/HAD-like"/>
    <property type="match status" value="1"/>
</dbReference>
<comment type="catalytic activity">
    <reaction evidence="1">
        <text>2-phosphoglycolate + H2O = glycolate + phosphate</text>
        <dbReference type="Rhea" id="RHEA:14369"/>
        <dbReference type="ChEBI" id="CHEBI:15377"/>
        <dbReference type="ChEBI" id="CHEBI:29805"/>
        <dbReference type="ChEBI" id="CHEBI:43474"/>
        <dbReference type="ChEBI" id="CHEBI:58033"/>
        <dbReference type="EC" id="3.1.3.18"/>
    </reaction>
</comment>
<comment type="caution">
    <text evidence="5">The sequence shown here is derived from an EMBL/GenBank/DDBJ whole genome shotgun (WGS) entry which is preliminary data.</text>
</comment>
<comment type="similarity">
    <text evidence="3">Belongs to the HAD-like hydrolase superfamily. CbbY/CbbZ/Gph/YieH family.</text>
</comment>
<name>A0A833H334_9LEPT</name>
<dbReference type="InterPro" id="IPR050155">
    <property type="entry name" value="HAD-like_hydrolase_sf"/>
</dbReference>
<dbReference type="EMBL" id="WBUI01000004">
    <property type="protein sequence ID" value="KAB2933887.1"/>
    <property type="molecule type" value="Genomic_DNA"/>
</dbReference>
<evidence type="ECO:0000313" key="5">
    <source>
        <dbReference type="EMBL" id="KAB2933887.1"/>
    </source>
</evidence>
<evidence type="ECO:0000256" key="1">
    <source>
        <dbReference type="ARBA" id="ARBA00000830"/>
    </source>
</evidence>
<dbReference type="InterPro" id="IPR036412">
    <property type="entry name" value="HAD-like_sf"/>
</dbReference>
<dbReference type="EC" id="3.1.3.18" evidence="4"/>
<dbReference type="GO" id="GO:0006281">
    <property type="term" value="P:DNA repair"/>
    <property type="evidence" value="ECO:0007669"/>
    <property type="project" value="TreeGrafter"/>
</dbReference>
<gene>
    <name evidence="5" type="ORF">F9K24_05320</name>
</gene>
<evidence type="ECO:0000256" key="4">
    <source>
        <dbReference type="ARBA" id="ARBA00013078"/>
    </source>
</evidence>
<dbReference type="Proteomes" id="UP000460298">
    <property type="component" value="Unassembled WGS sequence"/>
</dbReference>
<evidence type="ECO:0000256" key="3">
    <source>
        <dbReference type="ARBA" id="ARBA00006171"/>
    </source>
</evidence>
<dbReference type="GO" id="GO:0008967">
    <property type="term" value="F:phosphoglycolate phosphatase activity"/>
    <property type="evidence" value="ECO:0007669"/>
    <property type="project" value="UniProtKB-EC"/>
</dbReference>
<evidence type="ECO:0000313" key="6">
    <source>
        <dbReference type="Proteomes" id="UP000460298"/>
    </source>
</evidence>
<evidence type="ECO:0000256" key="2">
    <source>
        <dbReference type="ARBA" id="ARBA00004818"/>
    </source>
</evidence>
<dbReference type="CDD" id="cd01427">
    <property type="entry name" value="HAD_like"/>
    <property type="match status" value="1"/>
</dbReference>
<accession>A0A833H334</accession>
<reference evidence="5 6" key="1">
    <citation type="submission" date="2019-10" db="EMBL/GenBank/DDBJ databases">
        <title>Extracellular Electron Transfer in a Candidatus Methanoperedens spp. Enrichment Culture.</title>
        <authorList>
            <person name="Berger S."/>
            <person name="Rangel Shaw D."/>
            <person name="Berben T."/>
            <person name="In 'T Zandt M."/>
            <person name="Frank J."/>
            <person name="Reimann J."/>
            <person name="Jetten M.S.M."/>
            <person name="Welte C.U."/>
        </authorList>
    </citation>
    <scope>NUCLEOTIDE SEQUENCE [LARGE SCALE GENOMIC DNA]</scope>
    <source>
        <strain evidence="5">SB12</strain>
    </source>
</reference>
<dbReference type="InterPro" id="IPR023214">
    <property type="entry name" value="HAD_sf"/>
</dbReference>
<sequence>MPPDRIRYVFLHLDGVVLQSILVPIIKSVVTKLGGEYCADIESNVLSHSQRDAASFLIRKLRLSLSESEVIELYNETRKAYLLTNRVRPNAGLKSFLTMLKANGYSVVAYGGADRDYFLEHAGTFREFFDDEGYIQTRDIRPGVKEIIKNIYGLDFNEALFIDDTIAVALAAKQYEVPFIGMTTEHAFSYQRHEMERLNVKYVVHSLQDVDLSFLNRLQQEALCHSVWK</sequence>
<protein>
    <recommendedName>
        <fullName evidence="4">phosphoglycolate phosphatase</fullName>
        <ecNumber evidence="4">3.1.3.18</ecNumber>
    </recommendedName>
</protein>
<proteinExistence type="inferred from homology"/>